<dbReference type="PANTHER" id="PTHR45138:SF9">
    <property type="entry name" value="DIGUANYLATE CYCLASE DGCM-RELATED"/>
    <property type="match status" value="1"/>
</dbReference>
<dbReference type="Gene3D" id="6.10.340.10">
    <property type="match status" value="1"/>
</dbReference>
<dbReference type="Gene3D" id="3.30.450.20">
    <property type="entry name" value="PAS domain"/>
    <property type="match status" value="1"/>
</dbReference>
<evidence type="ECO:0000256" key="2">
    <source>
        <dbReference type="ARBA" id="ARBA00012528"/>
    </source>
</evidence>
<feature type="transmembrane region" description="Helical" evidence="9">
    <location>
        <begin position="305"/>
        <end position="324"/>
    </location>
</feature>
<dbReference type="InterPro" id="IPR050469">
    <property type="entry name" value="Diguanylate_Cyclase"/>
</dbReference>
<keyword evidence="4 9" id="KW-0812">Transmembrane</keyword>
<dbReference type="SUPFAM" id="SSF158472">
    <property type="entry name" value="HAMP domain-like"/>
    <property type="match status" value="1"/>
</dbReference>
<keyword evidence="13" id="KW-1185">Reference proteome</keyword>
<dbReference type="PROSITE" id="PS50885">
    <property type="entry name" value="HAMP"/>
    <property type="match status" value="1"/>
</dbReference>
<dbReference type="InterPro" id="IPR029787">
    <property type="entry name" value="Nucleotide_cyclase"/>
</dbReference>
<dbReference type="SMART" id="SM00267">
    <property type="entry name" value="GGDEF"/>
    <property type="match status" value="1"/>
</dbReference>
<dbReference type="RefSeq" id="WP_053200129.1">
    <property type="nucleotide sequence ID" value="NZ_CP011409.1"/>
</dbReference>
<evidence type="ECO:0000313" key="13">
    <source>
        <dbReference type="Proteomes" id="UP000063429"/>
    </source>
</evidence>
<evidence type="ECO:0000256" key="5">
    <source>
        <dbReference type="ARBA" id="ARBA00022989"/>
    </source>
</evidence>
<evidence type="ECO:0000256" key="8">
    <source>
        <dbReference type="SAM" id="Coils"/>
    </source>
</evidence>
<organism evidence="12 13">
    <name type="scientific">Herbaspirillum hiltneri N3</name>
    <dbReference type="NCBI Taxonomy" id="1262470"/>
    <lineage>
        <taxon>Bacteria</taxon>
        <taxon>Pseudomonadati</taxon>
        <taxon>Pseudomonadota</taxon>
        <taxon>Betaproteobacteria</taxon>
        <taxon>Burkholderiales</taxon>
        <taxon>Oxalobacteraceae</taxon>
        <taxon>Herbaspirillum</taxon>
    </lineage>
</organism>
<dbReference type="EC" id="2.7.7.65" evidence="2"/>
<feature type="domain" description="HAMP" evidence="10">
    <location>
        <begin position="325"/>
        <end position="377"/>
    </location>
</feature>
<feature type="domain" description="GGDEF" evidence="11">
    <location>
        <begin position="431"/>
        <end position="567"/>
    </location>
</feature>
<evidence type="ECO:0000259" key="10">
    <source>
        <dbReference type="PROSITE" id="PS50885"/>
    </source>
</evidence>
<keyword evidence="6 9" id="KW-0472">Membrane</keyword>
<gene>
    <name evidence="12" type="ORF">F506_19360</name>
</gene>
<comment type="catalytic activity">
    <reaction evidence="7">
        <text>2 GTP = 3',3'-c-di-GMP + 2 diphosphate</text>
        <dbReference type="Rhea" id="RHEA:24898"/>
        <dbReference type="ChEBI" id="CHEBI:33019"/>
        <dbReference type="ChEBI" id="CHEBI:37565"/>
        <dbReference type="ChEBI" id="CHEBI:58805"/>
        <dbReference type="EC" id="2.7.7.65"/>
    </reaction>
</comment>
<dbReference type="Pfam" id="PF00990">
    <property type="entry name" value="GGDEF"/>
    <property type="match status" value="1"/>
</dbReference>
<keyword evidence="8" id="KW-0175">Coiled coil</keyword>
<dbReference type="Gene3D" id="3.30.70.270">
    <property type="match status" value="1"/>
</dbReference>
<dbReference type="InterPro" id="IPR043128">
    <property type="entry name" value="Rev_trsase/Diguanyl_cyclase"/>
</dbReference>
<evidence type="ECO:0000256" key="3">
    <source>
        <dbReference type="ARBA" id="ARBA00022475"/>
    </source>
</evidence>
<keyword evidence="3" id="KW-1003">Cell membrane</keyword>
<dbReference type="Pfam" id="PF00672">
    <property type="entry name" value="HAMP"/>
    <property type="match status" value="1"/>
</dbReference>
<dbReference type="CDD" id="cd06225">
    <property type="entry name" value="HAMP"/>
    <property type="match status" value="1"/>
</dbReference>
<comment type="subcellular location">
    <subcellularLocation>
        <location evidence="1">Cell membrane</location>
        <topology evidence="1">Multi-pass membrane protein</topology>
    </subcellularLocation>
</comment>
<feature type="coiled-coil region" evidence="8">
    <location>
        <begin position="365"/>
        <end position="403"/>
    </location>
</feature>
<evidence type="ECO:0000256" key="6">
    <source>
        <dbReference type="ARBA" id="ARBA00023136"/>
    </source>
</evidence>
<reference evidence="13" key="1">
    <citation type="journal article" date="2015" name="Genome Announc.">
        <title>Complete Genome Sequence of Herbaspirillum hiltneri N3 (DSM 17495), Isolated from Surface-Sterilized Wheat Roots.</title>
        <authorList>
            <person name="Guizelini D."/>
            <person name="Saizaki P.M."/>
            <person name="Coimbra N.A."/>
            <person name="Weiss V.A."/>
            <person name="Faoro H."/>
            <person name="Sfeir M.Z."/>
            <person name="Baura V.A."/>
            <person name="Monteiro R.A."/>
            <person name="Chubatsu L.S."/>
            <person name="Souza E.M."/>
            <person name="Cruz L.M."/>
            <person name="Pedrosa F.O."/>
            <person name="Raittz R.T."/>
            <person name="Marchaukoski J.N."/>
            <person name="Steffens M.B."/>
        </authorList>
    </citation>
    <scope>NUCLEOTIDE SEQUENCE [LARGE SCALE GENOMIC DNA]</scope>
    <source>
        <strain evidence="13">N3</strain>
    </source>
</reference>
<dbReference type="SMART" id="SM00304">
    <property type="entry name" value="HAMP"/>
    <property type="match status" value="1"/>
</dbReference>
<dbReference type="InterPro" id="IPR000160">
    <property type="entry name" value="GGDEF_dom"/>
</dbReference>
<name>A0ABM5V4G0_9BURK</name>
<dbReference type="InterPro" id="IPR033479">
    <property type="entry name" value="dCache_1"/>
</dbReference>
<dbReference type="Proteomes" id="UP000063429">
    <property type="component" value="Chromosome"/>
</dbReference>
<feature type="transmembrane region" description="Helical" evidence="9">
    <location>
        <begin position="21"/>
        <end position="42"/>
    </location>
</feature>
<dbReference type="InterPro" id="IPR003660">
    <property type="entry name" value="HAMP_dom"/>
</dbReference>
<dbReference type="CDD" id="cd18774">
    <property type="entry name" value="PDC2_HK_sensor"/>
    <property type="match status" value="1"/>
</dbReference>
<evidence type="ECO:0000256" key="1">
    <source>
        <dbReference type="ARBA" id="ARBA00004651"/>
    </source>
</evidence>
<dbReference type="CDD" id="cd01949">
    <property type="entry name" value="GGDEF"/>
    <property type="match status" value="1"/>
</dbReference>
<dbReference type="EMBL" id="CP011409">
    <property type="protein sequence ID" value="AKZ64523.1"/>
    <property type="molecule type" value="Genomic_DNA"/>
</dbReference>
<dbReference type="PROSITE" id="PS50887">
    <property type="entry name" value="GGDEF"/>
    <property type="match status" value="1"/>
</dbReference>
<proteinExistence type="predicted"/>
<evidence type="ECO:0000256" key="9">
    <source>
        <dbReference type="SAM" id="Phobius"/>
    </source>
</evidence>
<dbReference type="NCBIfam" id="TIGR00254">
    <property type="entry name" value="GGDEF"/>
    <property type="match status" value="1"/>
</dbReference>
<protein>
    <recommendedName>
        <fullName evidence="2">diguanylate cyclase</fullName>
        <ecNumber evidence="2">2.7.7.65</ecNumber>
    </recommendedName>
</protein>
<accession>A0ABM5V4G0</accession>
<keyword evidence="5 9" id="KW-1133">Transmembrane helix</keyword>
<evidence type="ECO:0000259" key="11">
    <source>
        <dbReference type="PROSITE" id="PS50887"/>
    </source>
</evidence>
<evidence type="ECO:0000256" key="7">
    <source>
        <dbReference type="ARBA" id="ARBA00034247"/>
    </source>
</evidence>
<dbReference type="PANTHER" id="PTHR45138">
    <property type="entry name" value="REGULATORY COMPONENTS OF SENSORY TRANSDUCTION SYSTEM"/>
    <property type="match status" value="1"/>
</dbReference>
<dbReference type="SUPFAM" id="SSF55073">
    <property type="entry name" value="Nucleotide cyclase"/>
    <property type="match status" value="1"/>
</dbReference>
<evidence type="ECO:0000313" key="12">
    <source>
        <dbReference type="EMBL" id="AKZ64523.1"/>
    </source>
</evidence>
<dbReference type="Pfam" id="PF02743">
    <property type="entry name" value="dCache_1"/>
    <property type="match status" value="1"/>
</dbReference>
<sequence>MRKMLDLLSLKLLRRIEIRYRLINSFLLVSMLPLVIAGIVAYRESSSASQEKVRIFAAELVKQVAQNMLQQIEKIESSSEELAMSERMQNALAGYYSKNPAERAAGHGEIIRLLLENYGSFEYVNQKYVLDRRHRIMDPQVFAQLGDGVARFAEDAPDMKGRPYWDVYSTAAGQNSVVMLRDILFKSNNRVAGTLFVGLRPLHFSRIFESVNLGYGSRMLVIDARDGHVIVSANAADGNAPESGLVVAVARNVAEGRDNFVSYRDGDNKQQLAAFAPVPHTNWMVVNITPLNALNTEVRSIRNKIIAIGVLCFILALVLSFIIARSISLPLKQLVGVMKATRTGNYLIRMDYEGRDEIAVLSQRFNEMASKVHQHNERLEELVAERTRELEQANHQLEALSATDSLTGIANRRRFDEALGGELRRAVRSQKPLALMMLDVDYFKNYNDRYGHLAGDDCLRAIARVLRTSSRRATDLAARYGGEEFAVIVAESDSANAMQLAENIRNAVAALQIAHEDSPFGCVTCSIGVTAVQVDEDMSTDTLLRLADVALYQAKALGRNRVALSDPAGATG</sequence>
<evidence type="ECO:0000256" key="4">
    <source>
        <dbReference type="ARBA" id="ARBA00022692"/>
    </source>
</evidence>